<dbReference type="HOGENOM" id="CLU_027634_5_1_12"/>
<accession>G8QYS5</accession>
<evidence type="ECO:0000259" key="4">
    <source>
        <dbReference type="Pfam" id="PF00294"/>
    </source>
</evidence>
<proteinExistence type="inferred from homology"/>
<keyword evidence="2" id="KW-0808">Transferase</keyword>
<name>G8QYS5_SPHPG</name>
<dbReference type="KEGG" id="sgp:SpiGrapes_1908"/>
<gene>
    <name evidence="5" type="ordered locus">SpiGrapes_1908</name>
</gene>
<dbReference type="Proteomes" id="UP000005632">
    <property type="component" value="Chromosome"/>
</dbReference>
<feature type="domain" description="Carbohydrate kinase PfkB" evidence="4">
    <location>
        <begin position="78"/>
        <end position="346"/>
    </location>
</feature>
<evidence type="ECO:0000256" key="3">
    <source>
        <dbReference type="ARBA" id="ARBA00022777"/>
    </source>
</evidence>
<sequence length="363" mass="40139">MVPSQLGINKADVATIHKRVVLYLYMKQTEKRVYGIGNPLIDIIVSVEEQDLVDLGIHKGTMALIGEERMKELLAFSKTKETSFSCGGSCPNTIIALASLGIETTLAGKIGNDENGEIYEKKLKTLQVKDELVRTDKQPTGSTVILVTPDSERSMNTFLGANRLFDENDVNTETVGQADFFHFTGYMWDTESQQRSIRKALAISKENNTTVSFDIADPFAVGRYRETFLSLIKNQCNIVYANREEARILFDNYDPYECCRSMGKLCETAIVKNGKKGSYVCHNGLIHTIPVKGPVIPVDTTGAGDVYAAGFLYGQCHNLSIEDSALIASILAGQIITQRGAQFSTEQAKVLREMLDSGFWCDL</sequence>
<dbReference type="Pfam" id="PF00294">
    <property type="entry name" value="PfkB"/>
    <property type="match status" value="1"/>
</dbReference>
<dbReference type="AlphaFoldDB" id="G8QYS5"/>
<dbReference type="InterPro" id="IPR011611">
    <property type="entry name" value="PfkB_dom"/>
</dbReference>
<dbReference type="PANTHER" id="PTHR43320">
    <property type="entry name" value="SUGAR KINASE"/>
    <property type="match status" value="1"/>
</dbReference>
<dbReference type="EMBL" id="CP003155">
    <property type="protein sequence ID" value="AEV29702.1"/>
    <property type="molecule type" value="Genomic_DNA"/>
</dbReference>
<dbReference type="GO" id="GO:0016301">
    <property type="term" value="F:kinase activity"/>
    <property type="evidence" value="ECO:0007669"/>
    <property type="project" value="UniProtKB-KW"/>
</dbReference>
<dbReference type="InterPro" id="IPR002173">
    <property type="entry name" value="Carboh/pur_kinase_PfkB_CS"/>
</dbReference>
<dbReference type="InterPro" id="IPR029056">
    <property type="entry name" value="Ribokinase-like"/>
</dbReference>
<organism evidence="5 6">
    <name type="scientific">Sphaerochaeta pleomorpha (strain ATCC BAA-1885 / DSM 22778 / Grapes)</name>
    <dbReference type="NCBI Taxonomy" id="158190"/>
    <lineage>
        <taxon>Bacteria</taxon>
        <taxon>Pseudomonadati</taxon>
        <taxon>Spirochaetota</taxon>
        <taxon>Spirochaetia</taxon>
        <taxon>Spirochaetales</taxon>
        <taxon>Sphaerochaetaceae</taxon>
        <taxon>Sphaerochaeta</taxon>
    </lineage>
</organism>
<dbReference type="PANTHER" id="PTHR43320:SF3">
    <property type="entry name" value="CARBOHYDRATE KINASE PFKB DOMAIN-CONTAINING PROTEIN"/>
    <property type="match status" value="1"/>
</dbReference>
<dbReference type="InterPro" id="IPR052700">
    <property type="entry name" value="Carb_kinase_PfkB-like"/>
</dbReference>
<keyword evidence="6" id="KW-1185">Reference proteome</keyword>
<keyword evidence="3 5" id="KW-0418">Kinase</keyword>
<dbReference type="SUPFAM" id="SSF53613">
    <property type="entry name" value="Ribokinase-like"/>
    <property type="match status" value="1"/>
</dbReference>
<reference evidence="5 6" key="1">
    <citation type="submission" date="2011-11" db="EMBL/GenBank/DDBJ databases">
        <title>Complete sequence of Spirochaeta sp. grapes.</title>
        <authorList>
            <consortium name="US DOE Joint Genome Institute"/>
            <person name="Lucas S."/>
            <person name="Han J."/>
            <person name="Lapidus A."/>
            <person name="Cheng J.-F."/>
            <person name="Goodwin L."/>
            <person name="Pitluck S."/>
            <person name="Peters L."/>
            <person name="Ovchinnikova G."/>
            <person name="Munk A.C."/>
            <person name="Detter J.C."/>
            <person name="Han C."/>
            <person name="Tapia R."/>
            <person name="Land M."/>
            <person name="Hauser L."/>
            <person name="Kyrpides N."/>
            <person name="Ivanova N."/>
            <person name="Pagani I."/>
            <person name="Ritalahtilisa K."/>
            <person name="Loeffler F."/>
            <person name="Woyke T."/>
        </authorList>
    </citation>
    <scope>NUCLEOTIDE SEQUENCE [LARGE SCALE GENOMIC DNA]</scope>
    <source>
        <strain evidence="6">ATCC BAA-1885 / DSM 22778 / Grapes</strain>
    </source>
</reference>
<dbReference type="Gene3D" id="3.40.1190.20">
    <property type="match status" value="1"/>
</dbReference>
<dbReference type="eggNOG" id="COG0524">
    <property type="taxonomic scope" value="Bacteria"/>
</dbReference>
<evidence type="ECO:0000313" key="6">
    <source>
        <dbReference type="Proteomes" id="UP000005632"/>
    </source>
</evidence>
<protein>
    <submittedName>
        <fullName evidence="5">Sugar kinase, ribokinase</fullName>
    </submittedName>
</protein>
<evidence type="ECO:0000313" key="5">
    <source>
        <dbReference type="EMBL" id="AEV29702.1"/>
    </source>
</evidence>
<dbReference type="CDD" id="cd01168">
    <property type="entry name" value="adenosine_kinase"/>
    <property type="match status" value="1"/>
</dbReference>
<dbReference type="PROSITE" id="PS00584">
    <property type="entry name" value="PFKB_KINASES_2"/>
    <property type="match status" value="1"/>
</dbReference>
<comment type="similarity">
    <text evidence="1">Belongs to the carbohydrate kinase PfkB family.</text>
</comment>
<dbReference type="STRING" id="158190.SpiGrapes_1908"/>
<evidence type="ECO:0000256" key="2">
    <source>
        <dbReference type="ARBA" id="ARBA00022679"/>
    </source>
</evidence>
<evidence type="ECO:0000256" key="1">
    <source>
        <dbReference type="ARBA" id="ARBA00010688"/>
    </source>
</evidence>